<keyword evidence="1" id="KW-0812">Transmembrane</keyword>
<feature type="transmembrane region" description="Helical" evidence="1">
    <location>
        <begin position="100"/>
        <end position="120"/>
    </location>
</feature>
<dbReference type="RefSeq" id="WP_182856303.1">
    <property type="nucleotide sequence ID" value="NZ_WMLF01000216.1"/>
</dbReference>
<feature type="transmembrane region" description="Helical" evidence="1">
    <location>
        <begin position="68"/>
        <end position="88"/>
    </location>
</feature>
<feature type="transmembrane region" description="Helical" evidence="1">
    <location>
        <begin position="127"/>
        <end position="149"/>
    </location>
</feature>
<organism evidence="3 4">
    <name type="scientific">Streptomyces durbertensis</name>
    <dbReference type="NCBI Taxonomy" id="2448886"/>
    <lineage>
        <taxon>Bacteria</taxon>
        <taxon>Bacillati</taxon>
        <taxon>Actinomycetota</taxon>
        <taxon>Actinomycetes</taxon>
        <taxon>Kitasatosporales</taxon>
        <taxon>Streptomycetaceae</taxon>
        <taxon>Streptomyces</taxon>
    </lineage>
</organism>
<evidence type="ECO:0000313" key="4">
    <source>
        <dbReference type="Proteomes" id="UP000766698"/>
    </source>
</evidence>
<sequence length="401" mass="42825">MAFFYAYQSWGVSRAGFGGDTAFFASRALTIISGALGGVAAWEAGRLRVGRIWALAPGRDRYRIAFECLRPVVLLVVVTDLVVLLALSVHFSATPRLDDLPVLLLLLIVQAAAIVVGFGAGSSLPRALAAPVVTISITLWLMIPATLVTPWVRYLNGLLTDGSSVVDTLAPHAIGAPMLLATAVICAVLLASAPLRSRLVRTALAACCLVAGALPAHAMVADAGYETPTVPRAGTQTCAEGKPRICVPSELADTLPRLRAAADTAIPNLAAAGVKPPRTLAYVSHQARVAPNTWRMHVERPMTDRRALRVVATALVPIRRYDACPSLPDDYPMPSSSPVSAWLSLAAGMPRRDVASAHSGAVLEWVEEVRAKDRATQLRWVDTQLRALRSCDPHVHEEARR</sequence>
<dbReference type="Pfam" id="PF23866">
    <property type="entry name" value="DUF7224"/>
    <property type="match status" value="1"/>
</dbReference>
<feature type="transmembrane region" description="Helical" evidence="1">
    <location>
        <begin position="22"/>
        <end position="42"/>
    </location>
</feature>
<dbReference type="EMBL" id="WMLF01000216">
    <property type="protein sequence ID" value="MBB1244963.1"/>
    <property type="molecule type" value="Genomic_DNA"/>
</dbReference>
<comment type="caution">
    <text evidence="3">The sequence shown here is derived from an EMBL/GenBank/DDBJ whole genome shotgun (WGS) entry which is preliminary data.</text>
</comment>
<protein>
    <recommendedName>
        <fullName evidence="2">DUF7224 domain-containing protein</fullName>
    </recommendedName>
</protein>
<keyword evidence="1" id="KW-1133">Transmembrane helix</keyword>
<evidence type="ECO:0000313" key="3">
    <source>
        <dbReference type="EMBL" id="MBB1244963.1"/>
    </source>
</evidence>
<evidence type="ECO:0000259" key="2">
    <source>
        <dbReference type="Pfam" id="PF23866"/>
    </source>
</evidence>
<name>A0ABR6EIH6_9ACTN</name>
<feature type="domain" description="DUF7224" evidence="2">
    <location>
        <begin position="245"/>
        <end position="391"/>
    </location>
</feature>
<accession>A0ABR6EIH6</accession>
<keyword evidence="4" id="KW-1185">Reference proteome</keyword>
<dbReference type="Proteomes" id="UP000766698">
    <property type="component" value="Unassembled WGS sequence"/>
</dbReference>
<dbReference type="InterPro" id="IPR055648">
    <property type="entry name" value="DUF7224"/>
</dbReference>
<proteinExistence type="predicted"/>
<gene>
    <name evidence="3" type="ORF">GL263_15510</name>
</gene>
<reference evidence="4" key="1">
    <citation type="journal article" date="2020" name="Syst. Appl. Microbiol.">
        <title>Streptomyces alkaliterrae sp. nov., isolated from an alkaline soil, and emended descriptions of Streptomyces alkaliphilus, Streptomyces calidiresistens and Streptomyces durbertensis.</title>
        <authorList>
            <person name="Swiecimska M."/>
            <person name="Golinska P."/>
            <person name="Nouioui I."/>
            <person name="Wypij M."/>
            <person name="Rai M."/>
            <person name="Sangal V."/>
            <person name="Goodfellow M."/>
        </authorList>
    </citation>
    <scope>NUCLEOTIDE SEQUENCE [LARGE SCALE GENOMIC DNA]</scope>
    <source>
        <strain evidence="4">DSM 104538</strain>
    </source>
</reference>
<feature type="transmembrane region" description="Helical" evidence="1">
    <location>
        <begin position="169"/>
        <end position="191"/>
    </location>
</feature>
<evidence type="ECO:0000256" key="1">
    <source>
        <dbReference type="SAM" id="Phobius"/>
    </source>
</evidence>
<keyword evidence="1" id="KW-0472">Membrane</keyword>